<evidence type="ECO:0000313" key="2">
    <source>
        <dbReference type="EMBL" id="WDE97051.1"/>
    </source>
</evidence>
<evidence type="ECO:0000313" key="3">
    <source>
        <dbReference type="Proteomes" id="UP001214250"/>
    </source>
</evidence>
<feature type="transmembrane region" description="Helical" evidence="1">
    <location>
        <begin position="40"/>
        <end position="60"/>
    </location>
</feature>
<sequence length="330" mass="38669">MKKTLLILSSALMLLPALLIFAFCIDYTWQPTAYLVSFPRLFSLLIISISGLFLLHFYFLKKEDHILLKRSAFWIWLGPGLILFLPLAYWRQKLLCKKSKVMNAYFYFLSDGLCLALYIICIISLTLLNYSPVTDKMLFQYKKKHISKGLMYYKENWGWVDKIHYRPDHFNEILHALEDNKTEVTLNDGWITPLRFPVTYKCTYTFTAAPTALEQWAQATAMSTHFMALNERVQEESPWYHGNQLSAWQFDDLSSGLLACLELCPDEKLRPQGKELKDTQEILKIWSREGQVQVKIKMDLDQSWALANQPQARKVVEKAPWQIKELIIRH</sequence>
<dbReference type="Proteomes" id="UP001214250">
    <property type="component" value="Chromosome 1"/>
</dbReference>
<protein>
    <submittedName>
        <fullName evidence="2">Uncharacterized protein</fullName>
    </submittedName>
</protein>
<keyword evidence="1" id="KW-1133">Transmembrane helix</keyword>
<proteinExistence type="predicted"/>
<feature type="transmembrane region" description="Helical" evidence="1">
    <location>
        <begin position="104"/>
        <end position="128"/>
    </location>
</feature>
<name>A0ABY7VT20_9BACT</name>
<evidence type="ECO:0000256" key="1">
    <source>
        <dbReference type="SAM" id="Phobius"/>
    </source>
</evidence>
<keyword evidence="1" id="KW-0472">Membrane</keyword>
<dbReference type="RefSeq" id="WP_274151199.1">
    <property type="nucleotide sequence ID" value="NZ_CP117811.1"/>
</dbReference>
<reference evidence="2 3" key="1">
    <citation type="submission" date="2023-02" db="EMBL/GenBank/DDBJ databases">
        <title>Genome sequence of Lentisphaera profundi SAORIC-696.</title>
        <authorList>
            <person name="Kim e."/>
            <person name="Cho J.-C."/>
            <person name="Choi A."/>
            <person name="Kang I."/>
        </authorList>
    </citation>
    <scope>NUCLEOTIDE SEQUENCE [LARGE SCALE GENOMIC DNA]</scope>
    <source>
        <strain evidence="2 3">SAORIC-696</strain>
    </source>
</reference>
<feature type="transmembrane region" description="Helical" evidence="1">
    <location>
        <begin position="72"/>
        <end position="92"/>
    </location>
</feature>
<keyword evidence="3" id="KW-1185">Reference proteome</keyword>
<gene>
    <name evidence="2" type="ORF">PQO03_03660</name>
</gene>
<accession>A0ABY7VT20</accession>
<keyword evidence="1" id="KW-0812">Transmembrane</keyword>
<dbReference type="EMBL" id="CP117811">
    <property type="protein sequence ID" value="WDE97051.1"/>
    <property type="molecule type" value="Genomic_DNA"/>
</dbReference>
<organism evidence="2 3">
    <name type="scientific">Lentisphaera profundi</name>
    <dbReference type="NCBI Taxonomy" id="1658616"/>
    <lineage>
        <taxon>Bacteria</taxon>
        <taxon>Pseudomonadati</taxon>
        <taxon>Lentisphaerota</taxon>
        <taxon>Lentisphaeria</taxon>
        <taxon>Lentisphaerales</taxon>
        <taxon>Lentisphaeraceae</taxon>
        <taxon>Lentisphaera</taxon>
    </lineage>
</organism>